<sequence>MMVFLHCFQLYSLHASHECFKNKNEMYRMEQMEYGYFMLNFSFHSNEFIEGVFFTKISLLWSSIVFLRFR</sequence>
<reference evidence="2" key="1">
    <citation type="submission" date="2013-03" db="EMBL/GenBank/DDBJ databases">
        <title>The Genome Sequence of Anopheles dirus WRAIR2.</title>
        <authorList>
            <consortium name="The Broad Institute Genomics Platform"/>
            <person name="Neafsey D.E."/>
            <person name="Walton C."/>
            <person name="Walker B."/>
            <person name="Young S.K."/>
            <person name="Zeng Q."/>
            <person name="Gargeya S."/>
            <person name="Fitzgerald M."/>
            <person name="Haas B."/>
            <person name="Abouelleil A."/>
            <person name="Allen A.W."/>
            <person name="Alvarado L."/>
            <person name="Arachchi H.M."/>
            <person name="Berlin A.M."/>
            <person name="Chapman S.B."/>
            <person name="Gainer-Dewar J."/>
            <person name="Goldberg J."/>
            <person name="Griggs A."/>
            <person name="Gujja S."/>
            <person name="Hansen M."/>
            <person name="Howarth C."/>
            <person name="Imamovic A."/>
            <person name="Ireland A."/>
            <person name="Larimer J."/>
            <person name="McCowan C."/>
            <person name="Murphy C."/>
            <person name="Pearson M."/>
            <person name="Poon T.W."/>
            <person name="Priest M."/>
            <person name="Roberts A."/>
            <person name="Saif S."/>
            <person name="Shea T."/>
            <person name="Sisk P."/>
            <person name="Sykes S."/>
            <person name="Wortman J."/>
            <person name="Nusbaum C."/>
            <person name="Birren B."/>
        </authorList>
    </citation>
    <scope>NUCLEOTIDE SEQUENCE [LARGE SCALE GENOMIC DNA]</scope>
    <source>
        <strain evidence="2">WRAIR2</strain>
    </source>
</reference>
<reference evidence="1" key="2">
    <citation type="submission" date="2020-05" db="UniProtKB">
        <authorList>
            <consortium name="EnsemblMetazoa"/>
        </authorList>
    </citation>
    <scope>IDENTIFICATION</scope>
    <source>
        <strain evidence="1">WRAIR2</strain>
    </source>
</reference>
<name>A0A182NYR6_9DIPT</name>
<evidence type="ECO:0000313" key="2">
    <source>
        <dbReference type="Proteomes" id="UP000075884"/>
    </source>
</evidence>
<protein>
    <submittedName>
        <fullName evidence="1">Uncharacterized protein</fullName>
    </submittedName>
</protein>
<dbReference type="AlphaFoldDB" id="A0A182NYR6"/>
<dbReference type="EnsemblMetazoa" id="ADIR014957-RA">
    <property type="protein sequence ID" value="ADIR014957-PA"/>
    <property type="gene ID" value="ADIR014957"/>
</dbReference>
<dbReference type="Proteomes" id="UP000075884">
    <property type="component" value="Unassembled WGS sequence"/>
</dbReference>
<proteinExistence type="predicted"/>
<keyword evidence="2" id="KW-1185">Reference proteome</keyword>
<dbReference type="VEuPathDB" id="VectorBase:ADIR014957"/>
<evidence type="ECO:0000313" key="1">
    <source>
        <dbReference type="EnsemblMetazoa" id="ADIR014957-PA"/>
    </source>
</evidence>
<accession>A0A182NYR6</accession>
<organism evidence="1 2">
    <name type="scientific">Anopheles dirus</name>
    <dbReference type="NCBI Taxonomy" id="7168"/>
    <lineage>
        <taxon>Eukaryota</taxon>
        <taxon>Metazoa</taxon>
        <taxon>Ecdysozoa</taxon>
        <taxon>Arthropoda</taxon>
        <taxon>Hexapoda</taxon>
        <taxon>Insecta</taxon>
        <taxon>Pterygota</taxon>
        <taxon>Neoptera</taxon>
        <taxon>Endopterygota</taxon>
        <taxon>Diptera</taxon>
        <taxon>Nematocera</taxon>
        <taxon>Culicoidea</taxon>
        <taxon>Culicidae</taxon>
        <taxon>Anophelinae</taxon>
        <taxon>Anopheles</taxon>
    </lineage>
</organism>